<reference evidence="3" key="1">
    <citation type="journal article" date="2020" name="mSystems">
        <title>Genome- and Community-Level Interaction Insights into Carbon Utilization and Element Cycling Functions of Hydrothermarchaeota in Hydrothermal Sediment.</title>
        <authorList>
            <person name="Zhou Z."/>
            <person name="Liu Y."/>
            <person name="Xu W."/>
            <person name="Pan J."/>
            <person name="Luo Z.H."/>
            <person name="Li M."/>
        </authorList>
    </citation>
    <scope>NUCLEOTIDE SEQUENCE [LARGE SCALE GENOMIC DNA]</scope>
    <source>
        <strain evidence="3">SpSt-508</strain>
    </source>
</reference>
<evidence type="ECO:0000256" key="2">
    <source>
        <dbReference type="SAM" id="Phobius"/>
    </source>
</evidence>
<evidence type="ECO:0008006" key="4">
    <source>
        <dbReference type="Google" id="ProtNLM"/>
    </source>
</evidence>
<name>A0A7C4LLT1_9PLAN</name>
<keyword evidence="2" id="KW-0472">Membrane</keyword>
<keyword evidence="2" id="KW-0812">Transmembrane</keyword>
<dbReference type="EMBL" id="DSVQ01000012">
    <property type="protein sequence ID" value="HGT39018.1"/>
    <property type="molecule type" value="Genomic_DNA"/>
</dbReference>
<proteinExistence type="predicted"/>
<sequence length="242" mass="26807">MKSEHRHELQQNELGKLTRKLLPWFEEHGMQVVWGLIAVLLVAGGAMWWTSTATSAGAAGWTKLARLSGEETPDELTDVADKYGDTLAGVWARLRTAELNLENGVLAAFSDRELALADLERAKNDFEKVLAAKVDPPENVKQRALLGLARTLEALCDGDTAPVIEAYERLLKQYPQSIYKEQVERRIKELKSPSAREFYAWFHAQKPKPPEFRKPQDGPAAQDATSNLPPGPGSPPMANAPK</sequence>
<dbReference type="AlphaFoldDB" id="A0A7C4LLT1"/>
<keyword evidence="2" id="KW-1133">Transmembrane helix</keyword>
<accession>A0A7C4LLT1</accession>
<gene>
    <name evidence="3" type="ORF">ENS64_07105</name>
</gene>
<organism evidence="3">
    <name type="scientific">Schlesneria paludicola</name>
    <dbReference type="NCBI Taxonomy" id="360056"/>
    <lineage>
        <taxon>Bacteria</taxon>
        <taxon>Pseudomonadati</taxon>
        <taxon>Planctomycetota</taxon>
        <taxon>Planctomycetia</taxon>
        <taxon>Planctomycetales</taxon>
        <taxon>Planctomycetaceae</taxon>
        <taxon>Schlesneria</taxon>
    </lineage>
</organism>
<feature type="region of interest" description="Disordered" evidence="1">
    <location>
        <begin position="206"/>
        <end position="242"/>
    </location>
</feature>
<evidence type="ECO:0000256" key="1">
    <source>
        <dbReference type="SAM" id="MobiDB-lite"/>
    </source>
</evidence>
<dbReference type="InterPro" id="IPR011990">
    <property type="entry name" value="TPR-like_helical_dom_sf"/>
</dbReference>
<protein>
    <recommendedName>
        <fullName evidence="4">Tetratricopeptide repeat protein</fullName>
    </recommendedName>
</protein>
<feature type="transmembrane region" description="Helical" evidence="2">
    <location>
        <begin position="29"/>
        <end position="49"/>
    </location>
</feature>
<dbReference type="Gene3D" id="1.25.40.10">
    <property type="entry name" value="Tetratricopeptide repeat domain"/>
    <property type="match status" value="1"/>
</dbReference>
<comment type="caution">
    <text evidence="3">The sequence shown here is derived from an EMBL/GenBank/DDBJ whole genome shotgun (WGS) entry which is preliminary data.</text>
</comment>
<evidence type="ECO:0000313" key="3">
    <source>
        <dbReference type="EMBL" id="HGT39018.1"/>
    </source>
</evidence>